<reference evidence="2" key="1">
    <citation type="submission" date="2019-05" db="EMBL/GenBank/DDBJ databases">
        <title>Complete genome sequencing of Absiella argi strain JCM 30884.</title>
        <authorList>
            <person name="Sakamoto M."/>
            <person name="Murakami T."/>
            <person name="Mori H."/>
        </authorList>
    </citation>
    <scope>NUCLEOTIDE SEQUENCE [LARGE SCALE GENOMIC DNA]</scope>
    <source>
        <strain evidence="2">JCM 30884</strain>
    </source>
</reference>
<proteinExistence type="predicted"/>
<dbReference type="RefSeq" id="WP_163052029.1">
    <property type="nucleotide sequence ID" value="NZ_AP019695.1"/>
</dbReference>
<evidence type="ECO:0000313" key="2">
    <source>
        <dbReference type="Proteomes" id="UP000464754"/>
    </source>
</evidence>
<dbReference type="Pfam" id="PF19842">
    <property type="entry name" value="YqeC"/>
    <property type="match status" value="1"/>
</dbReference>
<dbReference type="AlphaFoldDB" id="A0A6N4TL04"/>
<accession>A0A6N4TL04</accession>
<sequence>MNTIQLIIDQEKLQKQHCISVIGGGGKTSFCFALGDKFSKQEKTIVTTTTHMLYPKHLTSKQISLSEDIREIQSKLSSNLLFLAKPYQGKKLQSVSSEVLSAALSCCDKMIIEADGSRQYPLKFEKENEPAVPSFCECVIQIVGASAFHKKACETIHRYPLAKQHFQWKEDTRVDVSLMAQLITYNFNKTHAQQKIVIINQMDTVTDKHLLAPLKQILPYPVYFFSLLNDIVYKM</sequence>
<keyword evidence="2" id="KW-1185">Reference proteome</keyword>
<dbReference type="InterPro" id="IPR017587">
    <property type="entry name" value="YqeC"/>
</dbReference>
<gene>
    <name evidence="1" type="ORF">Aargi30884_16650</name>
</gene>
<dbReference type="NCBIfam" id="TIGR03172">
    <property type="entry name" value="selenium cofactor biosynthesis protein YqeC"/>
    <property type="match status" value="1"/>
</dbReference>
<name>A0A6N4TL04_9FIRM</name>
<protein>
    <submittedName>
        <fullName evidence="1">Selenium-dependent hydroxylase accessory protein</fullName>
    </submittedName>
</protein>
<dbReference type="Proteomes" id="UP000464754">
    <property type="component" value="Chromosome"/>
</dbReference>
<dbReference type="KEGG" id="aarg:Aargi30884_16650"/>
<evidence type="ECO:0000313" key="1">
    <source>
        <dbReference type="EMBL" id="BBK22762.1"/>
    </source>
</evidence>
<dbReference type="EMBL" id="AP019695">
    <property type="protein sequence ID" value="BBK22762.1"/>
    <property type="molecule type" value="Genomic_DNA"/>
</dbReference>
<organism evidence="1 2">
    <name type="scientific">Amedibacterium intestinale</name>
    <dbReference type="NCBI Taxonomy" id="2583452"/>
    <lineage>
        <taxon>Bacteria</taxon>
        <taxon>Bacillati</taxon>
        <taxon>Bacillota</taxon>
        <taxon>Erysipelotrichia</taxon>
        <taxon>Erysipelotrichales</taxon>
        <taxon>Erysipelotrichaceae</taxon>
        <taxon>Amedibacterium</taxon>
    </lineage>
</organism>